<reference evidence="2" key="1">
    <citation type="journal article" date="2006" name="PLoS Biol.">
        <title>Macronuclear genome sequence of the ciliate Tetrahymena thermophila, a model eukaryote.</title>
        <authorList>
            <person name="Eisen J.A."/>
            <person name="Coyne R.S."/>
            <person name="Wu M."/>
            <person name="Wu D."/>
            <person name="Thiagarajan M."/>
            <person name="Wortman J.R."/>
            <person name="Badger J.H."/>
            <person name="Ren Q."/>
            <person name="Amedeo P."/>
            <person name="Jones K.M."/>
            <person name="Tallon L.J."/>
            <person name="Delcher A.L."/>
            <person name="Salzberg S.L."/>
            <person name="Silva J.C."/>
            <person name="Haas B.J."/>
            <person name="Majoros W.H."/>
            <person name="Farzad M."/>
            <person name="Carlton J.M."/>
            <person name="Smith R.K. Jr."/>
            <person name="Garg J."/>
            <person name="Pearlman R.E."/>
            <person name="Karrer K.M."/>
            <person name="Sun L."/>
            <person name="Manning G."/>
            <person name="Elde N.C."/>
            <person name="Turkewitz A.P."/>
            <person name="Asai D.J."/>
            <person name="Wilkes D.E."/>
            <person name="Wang Y."/>
            <person name="Cai H."/>
            <person name="Collins K."/>
            <person name="Stewart B.A."/>
            <person name="Lee S.R."/>
            <person name="Wilamowska K."/>
            <person name="Weinberg Z."/>
            <person name="Ruzzo W.L."/>
            <person name="Wloga D."/>
            <person name="Gaertig J."/>
            <person name="Frankel J."/>
            <person name="Tsao C.-C."/>
            <person name="Gorovsky M.A."/>
            <person name="Keeling P.J."/>
            <person name="Waller R.F."/>
            <person name="Patron N.J."/>
            <person name="Cherry J.M."/>
            <person name="Stover N.A."/>
            <person name="Krieger C.J."/>
            <person name="del Toro C."/>
            <person name="Ryder H.F."/>
            <person name="Williamson S.C."/>
            <person name="Barbeau R.A."/>
            <person name="Hamilton E.P."/>
            <person name="Orias E."/>
        </authorList>
    </citation>
    <scope>NUCLEOTIDE SEQUENCE [LARGE SCALE GENOMIC DNA]</scope>
    <source>
        <strain evidence="2">SB210</strain>
    </source>
</reference>
<dbReference type="SUPFAM" id="SSF51004">
    <property type="entry name" value="C-terminal (heme d1) domain of cytochrome cd1-nitrite reductase"/>
    <property type="match status" value="1"/>
</dbReference>
<dbReference type="GeneID" id="7832496"/>
<keyword evidence="1" id="KW-0645">Protease</keyword>
<organism evidence="1 2">
    <name type="scientific">Tetrahymena thermophila (strain SB210)</name>
    <dbReference type="NCBI Taxonomy" id="312017"/>
    <lineage>
        <taxon>Eukaryota</taxon>
        <taxon>Sar</taxon>
        <taxon>Alveolata</taxon>
        <taxon>Ciliophora</taxon>
        <taxon>Intramacronucleata</taxon>
        <taxon>Oligohymenophorea</taxon>
        <taxon>Hymenostomatida</taxon>
        <taxon>Tetrahymenina</taxon>
        <taxon>Tetrahymenidae</taxon>
        <taxon>Tetrahymena</taxon>
    </lineage>
</organism>
<protein>
    <submittedName>
        <fullName evidence="1">Calpain family cysteine protease</fullName>
    </submittedName>
</protein>
<dbReference type="InParanoid" id="I7M843"/>
<dbReference type="KEGG" id="tet:TTHERM_00476680"/>
<sequence length="1500" mass="172715">MKMNSQETIVFVVGLSGYVIAYDISNKSQIYQIGEFNTQSNLINNLVLSSDEKWILLGDDLLGLSVLSIQKNSQNNNINFQLVAQSQMYWKTYAVAITSDNGYVYGTDSWSGIYICDFSQILNATQEQYPISINYQYYWPFDYIYVTYDLILSMDNNYLFVGMRSLGICIFNIKNRLQPQLFELIPVEGLALSIALSFDERFLYYANAKSIYIFQQTVPNLNNEYPNLFNTHQAKSQNNSPAIFKWRCLTRTIQGTDYFFGAFDIHGAYIADASDPYNLKQIYLFVNPPDAVDNIQISSDLRYLYVPGQSNQTSFYVFDISNITQPQIAFEMKNDVIQFNEQFFFSKDYQYIVCSYEVGVILIDASQPPSLVLLDFWRALPEMAGDNLGAMITNDNKYIIGTVENYGFYILDATNKTHLVLKNQSQTLGGEGIIPSLYNNNYAFLYDGLNGIAILDLTVLPEIKYLSRISVQGWANFIYPIKNDEYLLVAEADSGMLSLIDIQNVTAPKLISSYEYKQQSAYGVCTSPNQEYSFILNQQGTIVLPLKSQVLIHAEFQLVNSLGSGKQTYTTLQKGQTLLVGQNIQFNFVFLYPTAGIKIDSVKYYFNLQIQELPFWINYDYNNQILVLNIDKSGLDTNRLTEANQNIILLKVLLPVQVSSFQYNNSDFQTSPDQAQAIYDYLQQSNLLDSSGYITQSFDADKNLQFQLSGINSSKLLFDAVLLTLQRSYYINPVQFYVESSLKLDIRNSKTPIQTLSQQVQFYLQVKQNDGKFVIQNFQGVIFSTNQEQTQLILEGSLANINSVLQQKIIFANQTSWNSISVTFTLIDGVNYDISQIALIAECVFIKQKLQLKKNVDLSLQQQFNRQYSDAIINIEEQFSITFSQKSFQVDDIQQIFYQAFILQHDQYIELTQNDWILFQNSSGVINFQGQPPISCFQQQFLIKIIASDGYTQDYDSFKIDVSGVPFQYIFNLLLKVLGPIFGFLGLYKYKSYFLNLLFKEKVMFSKDTAIVGKLFQKKIAVLGDEMEKSQLLFKGFLQKNGINYKNQVRQKQSRKSLSQQQQQDILKLKLNQKITIQQTDNSQNYLEHRKQTIQNQFNENKQKLVKNVQQKLQQKLKKPAQTIEKSRKYQLKQQIEKDYLLQDGNINISKIIKSIKKFNVSFNLKGKSYTYQNFKTDFKDPQSKIFKSIQALAARYFLKLDTNSQEVYNYLKFYAQNNSSYTQNDWYKCFVNLIVTSQRDSFGFPVPFPECQLNELQINQILLDINLQYSVDLVQQQNGSNINFNLIREVLFADALGLVEYSPSMFSPCVGESIHLFPYQIQSLEVFQKVANQNCLSLKKFFNLDYVNYGISKNMALPNWIKFNLKNGVIILQGTPQSQDIDSILIRIIDINQYVIKQFHFDIIDDVSINIETEGDQIILNETYQINDVTPTNYLSQLQVSTIAQPVIISKQNQFMDNKAKLVVKQNLKDSKQLSSFSNSPALQCFTNYFTENIEQLNE</sequence>
<dbReference type="RefSeq" id="XP_001017376.2">
    <property type="nucleotide sequence ID" value="XM_001017376.2"/>
</dbReference>
<dbReference type="SUPFAM" id="SSF82171">
    <property type="entry name" value="DPP6 N-terminal domain-like"/>
    <property type="match status" value="1"/>
</dbReference>
<dbReference type="InterPro" id="IPR011048">
    <property type="entry name" value="Haem_d1_sf"/>
</dbReference>
<dbReference type="Proteomes" id="UP000009168">
    <property type="component" value="Unassembled WGS sequence"/>
</dbReference>
<evidence type="ECO:0000313" key="1">
    <source>
        <dbReference type="EMBL" id="EAR97131.2"/>
    </source>
</evidence>
<name>I7M843_TETTS</name>
<accession>I7M843</accession>
<dbReference type="GO" id="GO:0006508">
    <property type="term" value="P:proteolysis"/>
    <property type="evidence" value="ECO:0007669"/>
    <property type="project" value="UniProtKB-KW"/>
</dbReference>
<dbReference type="eggNOG" id="ENOG502RT3U">
    <property type="taxonomic scope" value="Eukaryota"/>
</dbReference>
<proteinExistence type="predicted"/>
<gene>
    <name evidence="1" type="ORF">TTHERM_00476680</name>
</gene>
<evidence type="ECO:0000313" key="2">
    <source>
        <dbReference type="Proteomes" id="UP000009168"/>
    </source>
</evidence>
<keyword evidence="1" id="KW-0378">Hydrolase</keyword>
<dbReference type="EMBL" id="GG662667">
    <property type="protein sequence ID" value="EAR97131.2"/>
    <property type="molecule type" value="Genomic_DNA"/>
</dbReference>
<keyword evidence="2" id="KW-1185">Reference proteome</keyword>
<dbReference type="OrthoDB" id="321598at2759"/>
<dbReference type="GO" id="GO:0008233">
    <property type="term" value="F:peptidase activity"/>
    <property type="evidence" value="ECO:0007669"/>
    <property type="project" value="UniProtKB-KW"/>
</dbReference>